<proteinExistence type="predicted"/>
<feature type="domain" description="Antitoxin SocA-like Panacea" evidence="1">
    <location>
        <begin position="62"/>
        <end position="152"/>
    </location>
</feature>
<organism evidence="2 3">
    <name type="scientific">Caloramator quimbayensis</name>
    <dbReference type="NCBI Taxonomy" id="1147123"/>
    <lineage>
        <taxon>Bacteria</taxon>
        <taxon>Bacillati</taxon>
        <taxon>Bacillota</taxon>
        <taxon>Clostridia</taxon>
        <taxon>Eubacteriales</taxon>
        <taxon>Clostridiaceae</taxon>
        <taxon>Caloramator</taxon>
    </lineage>
</organism>
<dbReference type="Proteomes" id="UP000190105">
    <property type="component" value="Unassembled WGS sequence"/>
</dbReference>
<evidence type="ECO:0000313" key="2">
    <source>
        <dbReference type="EMBL" id="SKB01476.1"/>
    </source>
</evidence>
<name>A0A1T4YI58_9CLOT</name>
<dbReference type="InterPro" id="IPR025272">
    <property type="entry name" value="SocA_Panacea"/>
</dbReference>
<reference evidence="3" key="1">
    <citation type="submission" date="2017-02" db="EMBL/GenBank/DDBJ databases">
        <authorList>
            <person name="Varghese N."/>
            <person name="Submissions S."/>
        </authorList>
    </citation>
    <scope>NUCLEOTIDE SEQUENCE [LARGE SCALE GENOMIC DNA]</scope>
    <source>
        <strain evidence="3">USBA 833</strain>
    </source>
</reference>
<dbReference type="AlphaFoldDB" id="A0A1T4YI58"/>
<dbReference type="Pfam" id="PF13274">
    <property type="entry name" value="SocA_Panacea"/>
    <property type="match status" value="1"/>
</dbReference>
<accession>A0A1T4YI58</accession>
<evidence type="ECO:0000259" key="1">
    <source>
        <dbReference type="Pfam" id="PF13274"/>
    </source>
</evidence>
<dbReference type="RefSeq" id="WP_207651480.1">
    <property type="nucleotide sequence ID" value="NZ_FUYH01000062.1"/>
</dbReference>
<evidence type="ECO:0000313" key="3">
    <source>
        <dbReference type="Proteomes" id="UP000190105"/>
    </source>
</evidence>
<sequence>MLRINKRNIKNFLEIKKLIYKKDNIIYLSEMIMGDAKMGGTISIFDVANYFLSKESMTHKKLQKLCYYAYAWYLTLYKEKLYNEKFEAWIHGPVNKDLYDFYKIYGWQLIPKRDVTINMDKKVKEFLDIIMMNFGNYSADALELMTHHELPWINARKGLSPSEPGFEEIKDEDIVKYYSSLLEGAQIE</sequence>
<dbReference type="EMBL" id="FUYH01000062">
    <property type="protein sequence ID" value="SKB01476.1"/>
    <property type="molecule type" value="Genomic_DNA"/>
</dbReference>
<protein>
    <submittedName>
        <fullName evidence="2">Uncharacterized phage-associated protein</fullName>
    </submittedName>
</protein>
<keyword evidence="3" id="KW-1185">Reference proteome</keyword>
<gene>
    <name evidence="2" type="ORF">SAMN05443428_1622</name>
</gene>